<dbReference type="EMBL" id="LHPJ01000017">
    <property type="protein sequence ID" value="KOO02259.1"/>
    <property type="molecule type" value="Genomic_DNA"/>
</dbReference>
<dbReference type="PATRIC" id="fig|693.5.peg.3255"/>
<gene>
    <name evidence="2" type="ORF">AKJ17_15980</name>
</gene>
<reference evidence="3" key="1">
    <citation type="submission" date="2015-08" db="EMBL/GenBank/DDBJ databases">
        <title>Vibrio galatheae sp. nov., a novel member of the Vibrionaceae family isolated from the Solomon Islands.</title>
        <authorList>
            <person name="Giubergia S."/>
            <person name="Machado H."/>
            <person name="Mateiu R.V."/>
            <person name="Gram L."/>
        </authorList>
    </citation>
    <scope>NUCLEOTIDE SEQUENCE [LARGE SCALE GENOMIC DNA]</scope>
    <source>
        <strain evidence="3">DSM 19584</strain>
    </source>
</reference>
<dbReference type="Gene3D" id="3.40.50.620">
    <property type="entry name" value="HUPs"/>
    <property type="match status" value="1"/>
</dbReference>
<keyword evidence="3" id="KW-1185">Reference proteome</keyword>
<dbReference type="Proteomes" id="UP000037515">
    <property type="component" value="Unassembled WGS sequence"/>
</dbReference>
<name>A0A0M0HJJ3_VIBNE</name>
<evidence type="ECO:0000313" key="3">
    <source>
        <dbReference type="Proteomes" id="UP000037515"/>
    </source>
</evidence>
<organism evidence="2 3">
    <name type="scientific">Vibrio nereis</name>
    <dbReference type="NCBI Taxonomy" id="693"/>
    <lineage>
        <taxon>Bacteria</taxon>
        <taxon>Pseudomonadati</taxon>
        <taxon>Pseudomonadota</taxon>
        <taxon>Gammaproteobacteria</taxon>
        <taxon>Vibrionales</taxon>
        <taxon>Vibrionaceae</taxon>
        <taxon>Vibrio</taxon>
    </lineage>
</organism>
<dbReference type="AlphaFoldDB" id="A0A0M0HJJ3"/>
<dbReference type="Pfam" id="PF01902">
    <property type="entry name" value="Diphthami_syn_2"/>
    <property type="match status" value="1"/>
</dbReference>
<dbReference type="InterPro" id="IPR014729">
    <property type="entry name" value="Rossmann-like_a/b/a_fold"/>
</dbReference>
<comment type="caution">
    <text evidence="2">The sequence shown here is derived from an EMBL/GenBank/DDBJ whole genome shotgun (WGS) entry which is preliminary data.</text>
</comment>
<feature type="domain" description="Diphthamide synthase" evidence="1">
    <location>
        <begin position="5"/>
        <end position="213"/>
    </location>
</feature>
<evidence type="ECO:0000259" key="1">
    <source>
        <dbReference type="Pfam" id="PF01902"/>
    </source>
</evidence>
<proteinExistence type="predicted"/>
<evidence type="ECO:0000313" key="2">
    <source>
        <dbReference type="EMBL" id="KOO02259.1"/>
    </source>
</evidence>
<protein>
    <submittedName>
        <fullName evidence="2">ATPase</fullName>
    </submittedName>
</protein>
<dbReference type="SUPFAM" id="SSF52402">
    <property type="entry name" value="Adenine nucleotide alpha hydrolases-like"/>
    <property type="match status" value="1"/>
</dbReference>
<sequence>MKKNVIISWSSGKDSTLTLERLMESDEYNVIGLYTTYVKDEVPFQATPIEVLELQALLLELPLIKIELPQVFPSNEIYQSSIVNALKQSDLRIDAVAFGDMFCNGIAEYRKSYIEPAGWECVFPLMGESSEKLANEILHRGIKTLVVTTDGHSLSQNYCGHWYTHEFIRRLPSTVDPCGENGEFHTLVTETTSFNGKIELTLTQRESGERFSHQRYTAKRLPKESF</sequence>
<dbReference type="RefSeq" id="WP_053396817.1">
    <property type="nucleotide sequence ID" value="NZ_CANLZT010000019.1"/>
</dbReference>
<dbReference type="Gene3D" id="3.90.1490.10">
    <property type="entry name" value="putative n-type atp pyrophosphatase, domain 2"/>
    <property type="match status" value="1"/>
</dbReference>
<dbReference type="OrthoDB" id="3572539at2"/>
<dbReference type="InterPro" id="IPR002761">
    <property type="entry name" value="Diphthami_syn_dom"/>
</dbReference>
<accession>A0A0M0HJJ3</accession>
<dbReference type="STRING" id="693.AKJ17_15980"/>